<evidence type="ECO:0000313" key="3">
    <source>
        <dbReference type="Proteomes" id="UP001154282"/>
    </source>
</evidence>
<gene>
    <name evidence="2" type="ORF">LITE_LOCUS31088</name>
</gene>
<organism evidence="2 3">
    <name type="scientific">Linum tenue</name>
    <dbReference type="NCBI Taxonomy" id="586396"/>
    <lineage>
        <taxon>Eukaryota</taxon>
        <taxon>Viridiplantae</taxon>
        <taxon>Streptophyta</taxon>
        <taxon>Embryophyta</taxon>
        <taxon>Tracheophyta</taxon>
        <taxon>Spermatophyta</taxon>
        <taxon>Magnoliopsida</taxon>
        <taxon>eudicotyledons</taxon>
        <taxon>Gunneridae</taxon>
        <taxon>Pentapetalae</taxon>
        <taxon>rosids</taxon>
        <taxon>fabids</taxon>
        <taxon>Malpighiales</taxon>
        <taxon>Linaceae</taxon>
        <taxon>Linum</taxon>
    </lineage>
</organism>
<dbReference type="Proteomes" id="UP001154282">
    <property type="component" value="Unassembled WGS sequence"/>
</dbReference>
<dbReference type="EMBL" id="CAMGYJ010000007">
    <property type="protein sequence ID" value="CAI0452071.1"/>
    <property type="molecule type" value="Genomic_DNA"/>
</dbReference>
<feature type="compositionally biased region" description="Basic and acidic residues" evidence="1">
    <location>
        <begin position="13"/>
        <end position="22"/>
    </location>
</feature>
<dbReference type="AlphaFoldDB" id="A0AAV0N0I2"/>
<feature type="compositionally biased region" description="Basic residues" evidence="1">
    <location>
        <begin position="1"/>
        <end position="12"/>
    </location>
</feature>
<name>A0AAV0N0I2_9ROSI</name>
<reference evidence="2" key="1">
    <citation type="submission" date="2022-08" db="EMBL/GenBank/DDBJ databases">
        <authorList>
            <person name="Gutierrez-Valencia J."/>
        </authorList>
    </citation>
    <scope>NUCLEOTIDE SEQUENCE</scope>
</reference>
<comment type="caution">
    <text evidence="2">The sequence shown here is derived from an EMBL/GenBank/DDBJ whole genome shotgun (WGS) entry which is preliminary data.</text>
</comment>
<accession>A0AAV0N0I2</accession>
<sequence>MRPGRRRRRRRREVVEVGGIRE</sequence>
<proteinExistence type="predicted"/>
<protein>
    <submittedName>
        <fullName evidence="2">Uncharacterized protein</fullName>
    </submittedName>
</protein>
<feature type="region of interest" description="Disordered" evidence="1">
    <location>
        <begin position="1"/>
        <end position="22"/>
    </location>
</feature>
<keyword evidence="3" id="KW-1185">Reference proteome</keyword>
<evidence type="ECO:0000313" key="2">
    <source>
        <dbReference type="EMBL" id="CAI0452071.1"/>
    </source>
</evidence>
<evidence type="ECO:0000256" key="1">
    <source>
        <dbReference type="SAM" id="MobiDB-lite"/>
    </source>
</evidence>